<dbReference type="Pfam" id="PF08772">
    <property type="entry name" value="Zn_ribbon_NOB1"/>
    <property type="match status" value="1"/>
</dbReference>
<dbReference type="InterPro" id="IPR039907">
    <property type="entry name" value="NOB1"/>
</dbReference>
<keyword evidence="5" id="KW-0378">Hydrolase</keyword>
<dbReference type="KEGG" id="tpv:TP01_0331"/>
<dbReference type="GO" id="GO:0016787">
    <property type="term" value="F:hydrolase activity"/>
    <property type="evidence" value="ECO:0007669"/>
    <property type="project" value="UniProtKB-KW"/>
</dbReference>
<dbReference type="GO" id="GO:0005634">
    <property type="term" value="C:nucleus"/>
    <property type="evidence" value="ECO:0007669"/>
    <property type="project" value="UniProtKB-SubCell"/>
</dbReference>
<sequence>MMDLNSRKNSSESQSADSENEKALVVDTGAYCRSTYLDKSGCKIYVTSGIKSEIEKYRQKNPLESSIRTVYTPIVREPSPEDVSFVRNFASLTGDLPFLSNNDIGCIALTRRLQIETGDLSCLREAPMTLKIDKQTNNSKNKSKKDLNHIGFDCWIGSHNVNSYNIQVKKSASKTVSCMTTDFAMQNVLIQMGLNVITLDGFVAKSIRRWGQMCRACYEVYPNTCRQFCSKCGNATVERVPITVDSETSEIIARDTRKWINTRGTIYTQPKPATGRTDKPYITAEDQLLMPAFKNYMRNINRKNKDDPLSHFYAEDTKENNISSTTAVSSFTNVTVGLGRGNPNSNRWIQRHKRSLKSK</sequence>
<evidence type="ECO:0000256" key="2">
    <source>
        <dbReference type="ARBA" id="ARBA00005858"/>
    </source>
</evidence>
<reference evidence="12 13" key="1">
    <citation type="journal article" date="2005" name="Science">
        <title>Genome sequence of Theileria parva, a bovine pathogen that transforms lymphocytes.</title>
        <authorList>
            <person name="Gardner M.J."/>
            <person name="Bishop R."/>
            <person name="Shah T."/>
            <person name="de Villiers E.P."/>
            <person name="Carlton J.M."/>
            <person name="Hall N."/>
            <person name="Ren Q."/>
            <person name="Paulsen I.T."/>
            <person name="Pain A."/>
            <person name="Berriman M."/>
            <person name="Wilson R.J.M."/>
            <person name="Sato S."/>
            <person name="Ralph S.A."/>
            <person name="Mann D.J."/>
            <person name="Xiong Z."/>
            <person name="Shallom S.J."/>
            <person name="Weidman J."/>
            <person name="Jiang L."/>
            <person name="Lynn J."/>
            <person name="Weaver B."/>
            <person name="Shoaibi A."/>
            <person name="Domingo A.R."/>
            <person name="Wasawo D."/>
            <person name="Crabtree J."/>
            <person name="Wortman J.R."/>
            <person name="Haas B."/>
            <person name="Angiuoli S.V."/>
            <person name="Creasy T.H."/>
            <person name="Lu C."/>
            <person name="Suh B."/>
            <person name="Silva J.C."/>
            <person name="Utterback T.R."/>
            <person name="Feldblyum T.V."/>
            <person name="Pertea M."/>
            <person name="Allen J."/>
            <person name="Nierman W.C."/>
            <person name="Taracha E.L.N."/>
            <person name="Salzberg S.L."/>
            <person name="White O.R."/>
            <person name="Fitzhugh H.A."/>
            <person name="Morzaria S."/>
            <person name="Venter J.C."/>
            <person name="Fraser C.M."/>
            <person name="Nene V."/>
        </authorList>
    </citation>
    <scope>NUCLEOTIDE SEQUENCE [LARGE SCALE GENOMIC DNA]</scope>
    <source>
        <strain evidence="12 13">Muguga</strain>
    </source>
</reference>
<dbReference type="EMBL" id="AAGK01000001">
    <property type="protein sequence ID" value="EAN33575.1"/>
    <property type="molecule type" value="Genomic_DNA"/>
</dbReference>
<feature type="domain" description="Ribonuclease PIN" evidence="11">
    <location>
        <begin position="24"/>
        <end position="113"/>
    </location>
</feature>
<feature type="binding site" evidence="8">
    <location>
        <position position="214"/>
    </location>
    <ligand>
        <name>Zn(2+)</name>
        <dbReference type="ChEBI" id="CHEBI:29105"/>
    </ligand>
</feature>
<evidence type="ECO:0000313" key="12">
    <source>
        <dbReference type="EMBL" id="EAN33575.1"/>
    </source>
</evidence>
<evidence type="ECO:0000256" key="4">
    <source>
        <dbReference type="ARBA" id="ARBA00022723"/>
    </source>
</evidence>
<dbReference type="PANTHER" id="PTHR12814">
    <property type="entry name" value="RNA-BINDING PROTEIN NOB1"/>
    <property type="match status" value="1"/>
</dbReference>
<proteinExistence type="inferred from homology"/>
<comment type="caution">
    <text evidence="12">The sequence shown here is derived from an EMBL/GenBank/DDBJ whole genome shotgun (WGS) entry which is preliminary data.</text>
</comment>
<keyword evidence="7" id="KW-0539">Nucleus</keyword>
<dbReference type="InterPro" id="IPR033411">
    <property type="entry name" value="Ribonuclease_PIN"/>
</dbReference>
<dbReference type="InterPro" id="IPR017117">
    <property type="entry name" value="Nob1_euk"/>
</dbReference>
<organism evidence="12 13">
    <name type="scientific">Theileria parva</name>
    <name type="common">East coast fever infection agent</name>
    <dbReference type="NCBI Taxonomy" id="5875"/>
    <lineage>
        <taxon>Eukaryota</taxon>
        <taxon>Sar</taxon>
        <taxon>Alveolata</taxon>
        <taxon>Apicomplexa</taxon>
        <taxon>Aconoidasida</taxon>
        <taxon>Piroplasmida</taxon>
        <taxon>Theileriidae</taxon>
        <taxon>Theileria</taxon>
    </lineage>
</organism>
<keyword evidence="6 8" id="KW-0862">Zinc</keyword>
<dbReference type="AlphaFoldDB" id="Q4N8Y3"/>
<evidence type="ECO:0000256" key="5">
    <source>
        <dbReference type="ARBA" id="ARBA00022801"/>
    </source>
</evidence>
<feature type="region of interest" description="Disordered" evidence="9">
    <location>
        <begin position="1"/>
        <end position="21"/>
    </location>
</feature>
<feature type="domain" description="Nin one binding (NOB1) Zn-ribbon-like" evidence="10">
    <location>
        <begin position="205"/>
        <end position="275"/>
    </location>
</feature>
<dbReference type="PIRSF" id="PIRSF037125">
    <property type="entry name" value="D-site_20S_pre-rRNA_nuclease"/>
    <property type="match status" value="1"/>
</dbReference>
<evidence type="ECO:0008006" key="14">
    <source>
        <dbReference type="Google" id="ProtNLM"/>
    </source>
</evidence>
<dbReference type="GO" id="GO:0030490">
    <property type="term" value="P:maturation of SSU-rRNA"/>
    <property type="evidence" value="ECO:0007669"/>
    <property type="project" value="TreeGrafter"/>
</dbReference>
<dbReference type="Proteomes" id="UP000001949">
    <property type="component" value="Unassembled WGS sequence"/>
</dbReference>
<dbReference type="VEuPathDB" id="PiroplasmaDB:TpMuguga_01g00331"/>
<dbReference type="OMA" id="DYAMQNT"/>
<evidence type="ECO:0000256" key="1">
    <source>
        <dbReference type="ARBA" id="ARBA00004123"/>
    </source>
</evidence>
<evidence type="ECO:0000313" key="13">
    <source>
        <dbReference type="Proteomes" id="UP000001949"/>
    </source>
</evidence>
<gene>
    <name evidence="12" type="ordered locus">TP01_0331</name>
</gene>
<comment type="similarity">
    <text evidence="2">Belongs to the NOB1 family.</text>
</comment>
<evidence type="ECO:0000259" key="10">
    <source>
        <dbReference type="Pfam" id="PF08772"/>
    </source>
</evidence>
<accession>Q4N8Y3</accession>
<evidence type="ECO:0000256" key="9">
    <source>
        <dbReference type="SAM" id="MobiDB-lite"/>
    </source>
</evidence>
<dbReference type="InParanoid" id="Q4N8Y3"/>
<name>Q4N8Y3_THEPA</name>
<dbReference type="STRING" id="5875.Q4N8Y3"/>
<feature type="compositionally biased region" description="Basic and acidic residues" evidence="9">
    <location>
        <begin position="1"/>
        <end position="10"/>
    </location>
</feature>
<feature type="binding site" evidence="8">
    <location>
        <position position="217"/>
    </location>
    <ligand>
        <name>Zn(2+)</name>
        <dbReference type="ChEBI" id="CHEBI:29105"/>
    </ligand>
</feature>
<dbReference type="FunCoup" id="Q4N8Y3">
    <property type="interactions" value="371"/>
</dbReference>
<dbReference type="eggNOG" id="KOG2463">
    <property type="taxonomic scope" value="Eukaryota"/>
</dbReference>
<dbReference type="GO" id="GO:0004521">
    <property type="term" value="F:RNA endonuclease activity"/>
    <property type="evidence" value="ECO:0007669"/>
    <property type="project" value="InterPro"/>
</dbReference>
<dbReference type="GO" id="GO:0030688">
    <property type="term" value="C:preribosome, small subunit precursor"/>
    <property type="evidence" value="ECO:0007669"/>
    <property type="project" value="TreeGrafter"/>
</dbReference>
<feature type="compositionally biased region" description="Basic residues" evidence="9">
    <location>
        <begin position="349"/>
        <end position="359"/>
    </location>
</feature>
<evidence type="ECO:0000256" key="7">
    <source>
        <dbReference type="ARBA" id="ARBA00023242"/>
    </source>
</evidence>
<dbReference type="InterPro" id="IPR036283">
    <property type="entry name" value="NOB1_Zf-like_sf"/>
</dbReference>
<dbReference type="InterPro" id="IPR014881">
    <property type="entry name" value="NOB1_Zn-bd"/>
</dbReference>
<evidence type="ECO:0000256" key="6">
    <source>
        <dbReference type="ARBA" id="ARBA00022833"/>
    </source>
</evidence>
<feature type="region of interest" description="Disordered" evidence="9">
    <location>
        <begin position="340"/>
        <end position="359"/>
    </location>
</feature>
<feature type="binding site" evidence="8">
    <location>
        <position position="232"/>
    </location>
    <ligand>
        <name>Zn(2+)</name>
        <dbReference type="ChEBI" id="CHEBI:29105"/>
    </ligand>
</feature>
<keyword evidence="4 8" id="KW-0479">Metal-binding</keyword>
<feature type="binding site" evidence="8">
    <location>
        <position position="229"/>
    </location>
    <ligand>
        <name>Zn(2+)</name>
        <dbReference type="ChEBI" id="CHEBI:29105"/>
    </ligand>
</feature>
<evidence type="ECO:0000259" key="11">
    <source>
        <dbReference type="Pfam" id="PF17146"/>
    </source>
</evidence>
<dbReference type="Gene3D" id="3.40.50.1010">
    <property type="entry name" value="5'-nuclease"/>
    <property type="match status" value="1"/>
</dbReference>
<dbReference type="GO" id="GO:0046872">
    <property type="term" value="F:metal ion binding"/>
    <property type="evidence" value="ECO:0007669"/>
    <property type="project" value="UniProtKB-KW"/>
</dbReference>
<keyword evidence="13" id="KW-1185">Reference proteome</keyword>
<dbReference type="Gene3D" id="6.20.210.10">
    <property type="entry name" value="Nin one binding (NOB1), Zn-ribbon-like"/>
    <property type="match status" value="1"/>
</dbReference>
<protein>
    <recommendedName>
        <fullName evidence="14">Nin one binding (NOB1) Zn-ribbon-like domain-containing protein</fullName>
    </recommendedName>
</protein>
<dbReference type="Pfam" id="PF17146">
    <property type="entry name" value="PIN_6"/>
    <property type="match status" value="1"/>
</dbReference>
<comment type="subcellular location">
    <subcellularLocation>
        <location evidence="1">Nucleus</location>
    </subcellularLocation>
</comment>
<dbReference type="SUPFAM" id="SSF144206">
    <property type="entry name" value="NOB1 zinc finger-like"/>
    <property type="match status" value="1"/>
</dbReference>
<keyword evidence="3" id="KW-0540">Nuclease</keyword>
<evidence type="ECO:0000256" key="8">
    <source>
        <dbReference type="PIRSR" id="PIRSR037125-1"/>
    </source>
</evidence>
<dbReference type="GeneID" id="3503598"/>
<evidence type="ECO:0000256" key="3">
    <source>
        <dbReference type="ARBA" id="ARBA00022722"/>
    </source>
</evidence>
<dbReference type="PANTHER" id="PTHR12814:SF2">
    <property type="entry name" value="RNA-BINDING PROTEIN NOB1"/>
    <property type="match status" value="1"/>
</dbReference>